<evidence type="ECO:0000313" key="2">
    <source>
        <dbReference type="EMBL" id="GAA0365747.1"/>
    </source>
</evidence>
<reference evidence="3" key="1">
    <citation type="journal article" date="2019" name="Int. J. Syst. Evol. Microbiol.">
        <title>The Global Catalogue of Microorganisms (GCM) 10K type strain sequencing project: providing services to taxonomists for standard genome sequencing and annotation.</title>
        <authorList>
            <consortium name="The Broad Institute Genomics Platform"/>
            <consortium name="The Broad Institute Genome Sequencing Center for Infectious Disease"/>
            <person name="Wu L."/>
            <person name="Ma J."/>
        </authorList>
    </citation>
    <scope>NUCLEOTIDE SEQUENCE [LARGE SCALE GENOMIC DNA]</scope>
    <source>
        <strain evidence="3">JCM 3146</strain>
    </source>
</reference>
<name>A0ABP3H9U8_9ACTN</name>
<keyword evidence="1" id="KW-0472">Membrane</keyword>
<comment type="caution">
    <text evidence="2">The sequence shown here is derived from an EMBL/GenBank/DDBJ whole genome shotgun (WGS) entry which is preliminary data.</text>
</comment>
<accession>A0ABP3H9U8</accession>
<feature type="transmembrane region" description="Helical" evidence="1">
    <location>
        <begin position="76"/>
        <end position="96"/>
    </location>
</feature>
<gene>
    <name evidence="2" type="ORF">GCM10010151_64600</name>
</gene>
<organism evidence="2 3">
    <name type="scientific">Actinoallomurus spadix</name>
    <dbReference type="NCBI Taxonomy" id="79912"/>
    <lineage>
        <taxon>Bacteria</taxon>
        <taxon>Bacillati</taxon>
        <taxon>Actinomycetota</taxon>
        <taxon>Actinomycetes</taxon>
        <taxon>Streptosporangiales</taxon>
        <taxon>Thermomonosporaceae</taxon>
        <taxon>Actinoallomurus</taxon>
    </lineage>
</organism>
<evidence type="ECO:0000256" key="1">
    <source>
        <dbReference type="SAM" id="Phobius"/>
    </source>
</evidence>
<proteinExistence type="predicted"/>
<keyword evidence="1" id="KW-1133">Transmembrane helix</keyword>
<dbReference type="Proteomes" id="UP001501822">
    <property type="component" value="Unassembled WGS sequence"/>
</dbReference>
<protein>
    <submittedName>
        <fullName evidence="2">Uncharacterized protein</fullName>
    </submittedName>
</protein>
<feature type="transmembrane region" description="Helical" evidence="1">
    <location>
        <begin position="49"/>
        <end position="70"/>
    </location>
</feature>
<sequence length="117" mass="12042">MRLSLASDATVTAGRRDIGNVAYFASSVISLPLTRRRVGRALPGRGRRAATYSLSRATSAVLLFVALHALENLGAGVVFTGSAVILVLLCLDVAVLGPHSTGRSLETAARPAGAGLE</sequence>
<evidence type="ECO:0000313" key="3">
    <source>
        <dbReference type="Proteomes" id="UP001501822"/>
    </source>
</evidence>
<dbReference type="EMBL" id="BAAABM010000066">
    <property type="protein sequence ID" value="GAA0365747.1"/>
    <property type="molecule type" value="Genomic_DNA"/>
</dbReference>
<keyword evidence="1" id="KW-0812">Transmembrane</keyword>
<keyword evidence="3" id="KW-1185">Reference proteome</keyword>